<evidence type="ECO:0000256" key="2">
    <source>
        <dbReference type="ARBA" id="ARBA00022688"/>
    </source>
</evidence>
<dbReference type="Pfam" id="PF03232">
    <property type="entry name" value="COQ7"/>
    <property type="match status" value="1"/>
</dbReference>
<evidence type="ECO:0000256" key="3">
    <source>
        <dbReference type="ARBA" id="ARBA00022723"/>
    </source>
</evidence>
<dbReference type="InterPro" id="IPR011566">
    <property type="entry name" value="Ubq_synth_Coq7"/>
</dbReference>
<evidence type="ECO:0000256" key="1">
    <source>
        <dbReference type="ARBA" id="ARBA00004749"/>
    </source>
</evidence>
<organism evidence="8">
    <name type="scientific">Palpitomonas bilix</name>
    <dbReference type="NCBI Taxonomy" id="652834"/>
    <lineage>
        <taxon>Eukaryota</taxon>
        <taxon>Eukaryota incertae sedis</taxon>
    </lineage>
</organism>
<dbReference type="CDD" id="cd01042">
    <property type="entry name" value="DMQH"/>
    <property type="match status" value="1"/>
</dbReference>
<dbReference type="GO" id="GO:0006744">
    <property type="term" value="P:ubiquinone biosynthetic process"/>
    <property type="evidence" value="ECO:0007669"/>
    <property type="project" value="UniProtKB-KW"/>
</dbReference>
<keyword evidence="3" id="KW-0479">Metal-binding</keyword>
<keyword evidence="6" id="KW-0503">Monooxygenase</keyword>
<dbReference type="PANTHER" id="PTHR11237">
    <property type="entry name" value="COENZYME Q10 BIOSYNTHESIS PROTEIN 7"/>
    <property type="match status" value="1"/>
</dbReference>
<keyword evidence="7" id="KW-0472">Membrane</keyword>
<dbReference type="EMBL" id="HBIB01009304">
    <property type="protein sequence ID" value="CAE0243672.1"/>
    <property type="molecule type" value="Transcribed_RNA"/>
</dbReference>
<comment type="pathway">
    <text evidence="1">Cofactor biosynthesis; ubiquinone biosynthesis.</text>
</comment>
<dbReference type="GO" id="GO:0005743">
    <property type="term" value="C:mitochondrial inner membrane"/>
    <property type="evidence" value="ECO:0007669"/>
    <property type="project" value="TreeGrafter"/>
</dbReference>
<evidence type="ECO:0008006" key="9">
    <source>
        <dbReference type="Google" id="ProtNLM"/>
    </source>
</evidence>
<gene>
    <name evidence="8" type="ORF">PBIL07802_LOCUS5841</name>
</gene>
<name>A0A7S3G368_9EUKA</name>
<evidence type="ECO:0000256" key="4">
    <source>
        <dbReference type="ARBA" id="ARBA00023002"/>
    </source>
</evidence>
<proteinExistence type="predicted"/>
<sequence>MFPSLSTSIRGGVRARVGGRAARLLSSRPHSSLTHEMGRADRRLDKVKAEVDAVIALARSTSSRRREVEGRREVKQERHDEKEEARVLLSDLRTDHAGEYGAVAIYEGALPFVKSAAAKAFVKEHIDNERQHLRYFTHLLPPAERTSLLPLWKLAGWTLGALPSLISDRALFITIDAVESFVEEHYNEQINPLKKSGKYPAIRKLLEECCEDEVHHRDDARLRHSSPSSSPPPSPLLQGIEATWRAIVGGGSKGAVTLSRWM</sequence>
<keyword evidence="5" id="KW-0408">Iron</keyword>
<accession>A0A7S3G368</accession>
<keyword evidence="4" id="KW-0560">Oxidoreductase</keyword>
<keyword evidence="2" id="KW-0831">Ubiquinone biosynthesis</keyword>
<dbReference type="PANTHER" id="PTHR11237:SF4">
    <property type="entry name" value="5-DEMETHOXYUBIQUINONE HYDROXYLASE, MITOCHONDRIAL"/>
    <property type="match status" value="1"/>
</dbReference>
<dbReference type="GO" id="GO:0046872">
    <property type="term" value="F:metal ion binding"/>
    <property type="evidence" value="ECO:0007669"/>
    <property type="project" value="UniProtKB-KW"/>
</dbReference>
<evidence type="ECO:0000256" key="5">
    <source>
        <dbReference type="ARBA" id="ARBA00023004"/>
    </source>
</evidence>
<dbReference type="SUPFAM" id="SSF47240">
    <property type="entry name" value="Ferritin-like"/>
    <property type="match status" value="1"/>
</dbReference>
<dbReference type="GO" id="GO:0008682">
    <property type="term" value="F:3-demethoxyubiquinol 3-hydroxylase activity"/>
    <property type="evidence" value="ECO:0007669"/>
    <property type="project" value="TreeGrafter"/>
</dbReference>
<protein>
    <recommendedName>
        <fullName evidence="9">Ubiquinone biosynthesis protein COQ7</fullName>
    </recommendedName>
</protein>
<reference evidence="8" key="1">
    <citation type="submission" date="2021-01" db="EMBL/GenBank/DDBJ databases">
        <authorList>
            <person name="Corre E."/>
            <person name="Pelletier E."/>
            <person name="Niang G."/>
            <person name="Scheremetjew M."/>
            <person name="Finn R."/>
            <person name="Kale V."/>
            <person name="Holt S."/>
            <person name="Cochrane G."/>
            <person name="Meng A."/>
            <person name="Brown T."/>
            <person name="Cohen L."/>
        </authorList>
    </citation>
    <scope>NUCLEOTIDE SEQUENCE</scope>
    <source>
        <strain evidence="8">NIES-2562</strain>
    </source>
</reference>
<evidence type="ECO:0000313" key="8">
    <source>
        <dbReference type="EMBL" id="CAE0243672.1"/>
    </source>
</evidence>
<dbReference type="InterPro" id="IPR009078">
    <property type="entry name" value="Ferritin-like_SF"/>
</dbReference>
<dbReference type="AlphaFoldDB" id="A0A7S3G368"/>
<evidence type="ECO:0000256" key="7">
    <source>
        <dbReference type="ARBA" id="ARBA00023136"/>
    </source>
</evidence>
<evidence type="ECO:0000256" key="6">
    <source>
        <dbReference type="ARBA" id="ARBA00023033"/>
    </source>
</evidence>